<evidence type="ECO:0000259" key="4">
    <source>
        <dbReference type="Pfam" id="PF22636"/>
    </source>
</evidence>
<dbReference type="AlphaFoldDB" id="A0A1L9PH00"/>
<evidence type="ECO:0000256" key="3">
    <source>
        <dbReference type="PROSITE-ProRule" id="PRU00023"/>
    </source>
</evidence>
<dbReference type="PROSITE" id="PS50297">
    <property type="entry name" value="ANK_REP_REGION"/>
    <property type="match status" value="2"/>
</dbReference>
<dbReference type="Pfam" id="PF12796">
    <property type="entry name" value="Ank_2"/>
    <property type="match status" value="1"/>
</dbReference>
<dbReference type="InterPro" id="IPR054485">
    <property type="entry name" value="FlK-like_dom"/>
</dbReference>
<dbReference type="PANTHER" id="PTHR24173:SF74">
    <property type="entry name" value="ANKYRIN REPEAT DOMAIN-CONTAINING PROTEIN 16"/>
    <property type="match status" value="1"/>
</dbReference>
<evidence type="ECO:0000256" key="2">
    <source>
        <dbReference type="ARBA" id="ARBA00023043"/>
    </source>
</evidence>
<dbReference type="InterPro" id="IPR029069">
    <property type="entry name" value="HotDog_dom_sf"/>
</dbReference>
<dbReference type="RefSeq" id="XP_040666562.1">
    <property type="nucleotide sequence ID" value="XM_040808211.1"/>
</dbReference>
<accession>A0A1L9PH00</accession>
<organism evidence="5 6">
    <name type="scientific">Aspergillus versicolor CBS 583.65</name>
    <dbReference type="NCBI Taxonomy" id="1036611"/>
    <lineage>
        <taxon>Eukaryota</taxon>
        <taxon>Fungi</taxon>
        <taxon>Dikarya</taxon>
        <taxon>Ascomycota</taxon>
        <taxon>Pezizomycotina</taxon>
        <taxon>Eurotiomycetes</taxon>
        <taxon>Eurotiomycetidae</taxon>
        <taxon>Eurotiales</taxon>
        <taxon>Aspergillaceae</taxon>
        <taxon>Aspergillus</taxon>
        <taxon>Aspergillus subgen. Nidulantes</taxon>
    </lineage>
</organism>
<keyword evidence="2 3" id="KW-0040">ANK repeat</keyword>
<dbReference type="PANTHER" id="PTHR24173">
    <property type="entry name" value="ANKYRIN REPEAT CONTAINING"/>
    <property type="match status" value="1"/>
</dbReference>
<feature type="domain" description="Fluoroacetyl-CoA-specific thioesterase-like" evidence="4">
    <location>
        <begin position="33"/>
        <end position="129"/>
    </location>
</feature>
<dbReference type="SUPFAM" id="SSF48403">
    <property type="entry name" value="Ankyrin repeat"/>
    <property type="match status" value="1"/>
</dbReference>
<dbReference type="VEuPathDB" id="FungiDB:ASPVEDRAFT_149714"/>
<dbReference type="SMART" id="SM00248">
    <property type="entry name" value="ANK"/>
    <property type="match status" value="5"/>
</dbReference>
<evidence type="ECO:0000313" key="6">
    <source>
        <dbReference type="Proteomes" id="UP000184073"/>
    </source>
</evidence>
<keyword evidence="6" id="KW-1185">Reference proteome</keyword>
<reference evidence="6" key="1">
    <citation type="journal article" date="2017" name="Genome Biol.">
        <title>Comparative genomics reveals high biological diversity and specific adaptations in the industrially and medically important fungal genus Aspergillus.</title>
        <authorList>
            <person name="de Vries R.P."/>
            <person name="Riley R."/>
            <person name="Wiebenga A."/>
            <person name="Aguilar-Osorio G."/>
            <person name="Amillis S."/>
            <person name="Uchima C.A."/>
            <person name="Anderluh G."/>
            <person name="Asadollahi M."/>
            <person name="Askin M."/>
            <person name="Barry K."/>
            <person name="Battaglia E."/>
            <person name="Bayram O."/>
            <person name="Benocci T."/>
            <person name="Braus-Stromeyer S.A."/>
            <person name="Caldana C."/>
            <person name="Canovas D."/>
            <person name="Cerqueira G.C."/>
            <person name="Chen F."/>
            <person name="Chen W."/>
            <person name="Choi C."/>
            <person name="Clum A."/>
            <person name="Dos Santos R.A."/>
            <person name="Damasio A.R."/>
            <person name="Diallinas G."/>
            <person name="Emri T."/>
            <person name="Fekete E."/>
            <person name="Flipphi M."/>
            <person name="Freyberg S."/>
            <person name="Gallo A."/>
            <person name="Gournas C."/>
            <person name="Habgood R."/>
            <person name="Hainaut M."/>
            <person name="Harispe M.L."/>
            <person name="Henrissat B."/>
            <person name="Hilden K.S."/>
            <person name="Hope R."/>
            <person name="Hossain A."/>
            <person name="Karabika E."/>
            <person name="Karaffa L."/>
            <person name="Karanyi Z."/>
            <person name="Krasevec N."/>
            <person name="Kuo A."/>
            <person name="Kusch H."/>
            <person name="LaButti K."/>
            <person name="Lagendijk E.L."/>
            <person name="Lapidus A."/>
            <person name="Levasseur A."/>
            <person name="Lindquist E."/>
            <person name="Lipzen A."/>
            <person name="Logrieco A.F."/>
            <person name="MacCabe A."/>
            <person name="Maekelae M.R."/>
            <person name="Malavazi I."/>
            <person name="Melin P."/>
            <person name="Meyer V."/>
            <person name="Mielnichuk N."/>
            <person name="Miskei M."/>
            <person name="Molnar A.P."/>
            <person name="Mule G."/>
            <person name="Ngan C.Y."/>
            <person name="Orejas M."/>
            <person name="Orosz E."/>
            <person name="Ouedraogo J.P."/>
            <person name="Overkamp K.M."/>
            <person name="Park H.-S."/>
            <person name="Perrone G."/>
            <person name="Piumi F."/>
            <person name="Punt P.J."/>
            <person name="Ram A.F."/>
            <person name="Ramon A."/>
            <person name="Rauscher S."/>
            <person name="Record E."/>
            <person name="Riano-Pachon D.M."/>
            <person name="Robert V."/>
            <person name="Roehrig J."/>
            <person name="Ruller R."/>
            <person name="Salamov A."/>
            <person name="Salih N.S."/>
            <person name="Samson R.A."/>
            <person name="Sandor E."/>
            <person name="Sanguinetti M."/>
            <person name="Schuetze T."/>
            <person name="Sepcic K."/>
            <person name="Shelest E."/>
            <person name="Sherlock G."/>
            <person name="Sophianopoulou V."/>
            <person name="Squina F.M."/>
            <person name="Sun H."/>
            <person name="Susca A."/>
            <person name="Todd R.B."/>
            <person name="Tsang A."/>
            <person name="Unkles S.E."/>
            <person name="van de Wiele N."/>
            <person name="van Rossen-Uffink D."/>
            <person name="Oliveira J.V."/>
            <person name="Vesth T.C."/>
            <person name="Visser J."/>
            <person name="Yu J.-H."/>
            <person name="Zhou M."/>
            <person name="Andersen M.R."/>
            <person name="Archer D.B."/>
            <person name="Baker S.E."/>
            <person name="Benoit I."/>
            <person name="Brakhage A.A."/>
            <person name="Braus G.H."/>
            <person name="Fischer R."/>
            <person name="Frisvad J.C."/>
            <person name="Goldman G.H."/>
            <person name="Houbraken J."/>
            <person name="Oakley B."/>
            <person name="Pocsi I."/>
            <person name="Scazzocchio C."/>
            <person name="Seiboth B."/>
            <person name="vanKuyk P.A."/>
            <person name="Wortman J."/>
            <person name="Dyer P.S."/>
            <person name="Grigoriev I.V."/>
        </authorList>
    </citation>
    <scope>NUCLEOTIDE SEQUENCE [LARGE SCALE GENOMIC DNA]</scope>
    <source>
        <strain evidence="6">CBS 583.65</strain>
    </source>
</reference>
<dbReference type="EMBL" id="KV878127">
    <property type="protein sequence ID" value="OJJ00800.1"/>
    <property type="molecule type" value="Genomic_DNA"/>
</dbReference>
<evidence type="ECO:0000256" key="1">
    <source>
        <dbReference type="ARBA" id="ARBA00022737"/>
    </source>
</evidence>
<dbReference type="SUPFAM" id="SSF54637">
    <property type="entry name" value="Thioesterase/thiol ester dehydrase-isomerase"/>
    <property type="match status" value="1"/>
</dbReference>
<dbReference type="OrthoDB" id="366390at2759"/>
<dbReference type="PROSITE" id="PS50088">
    <property type="entry name" value="ANK_REPEAT"/>
    <property type="match status" value="2"/>
</dbReference>
<sequence length="454" mass="48876">MPSNERKSWNHIKPHTSIIESVLPQHLSSNETPANPAVLSTTGLVSLMETASAEALTDTLKDTNCLISVPARMSINHLRPVGSGTTLRATAQFKGTDSTDSNTLEFDVLVHAHESNTIIGKGTFWRTITCKENLENTAYLTGMGRSPTETESAFRTYIQQKTASMPCSRSQDNTHHKSACELCYPFPKRFWSGAADPAHDPISRGFLHAVHHGSPRLVESWISSGIDIPPAVLDSALYTAVCTLRADILEHLIQRAGADPLAWKSTDIKAQSIILVALGVPSGRHSRFQDEYAHAHPLLAAAGVNGTTAEVIRVLLRAGVSPNCFESETYWSALHLAVWNSDVESVSVLLEFGADPNITEDEDWTPLHVAVQCGYVDALAVLLAGGADGESRTGKGDTPVMLGVRLRQEMTVRTLLHGGCKAGLGPGRVSAWDWLGGAPVPGLEGYGNGRALRP</sequence>
<dbReference type="InterPro" id="IPR002110">
    <property type="entry name" value="Ankyrin_rpt"/>
</dbReference>
<dbReference type="Gene3D" id="1.25.40.20">
    <property type="entry name" value="Ankyrin repeat-containing domain"/>
    <property type="match status" value="1"/>
</dbReference>
<dbReference type="InterPro" id="IPR036770">
    <property type="entry name" value="Ankyrin_rpt-contain_sf"/>
</dbReference>
<dbReference type="Proteomes" id="UP000184073">
    <property type="component" value="Unassembled WGS sequence"/>
</dbReference>
<name>A0A1L9PH00_ASPVE</name>
<keyword evidence="1" id="KW-0677">Repeat</keyword>
<gene>
    <name evidence="5" type="ORF">ASPVEDRAFT_149714</name>
</gene>
<dbReference type="Gene3D" id="3.10.129.10">
    <property type="entry name" value="Hotdog Thioesterase"/>
    <property type="match status" value="1"/>
</dbReference>
<proteinExistence type="predicted"/>
<protein>
    <recommendedName>
        <fullName evidence="4">Fluoroacetyl-CoA-specific thioesterase-like domain-containing protein</fullName>
    </recommendedName>
</protein>
<dbReference type="STRING" id="1036611.A0A1L9PH00"/>
<dbReference type="GeneID" id="63723722"/>
<dbReference type="Pfam" id="PF22636">
    <property type="entry name" value="FlK"/>
    <property type="match status" value="1"/>
</dbReference>
<feature type="repeat" description="ANK" evidence="3">
    <location>
        <begin position="329"/>
        <end position="361"/>
    </location>
</feature>
<feature type="repeat" description="ANK" evidence="3">
    <location>
        <begin position="362"/>
        <end position="394"/>
    </location>
</feature>
<evidence type="ECO:0000313" key="5">
    <source>
        <dbReference type="EMBL" id="OJJ00800.1"/>
    </source>
</evidence>